<dbReference type="EMBL" id="WBMT01000007">
    <property type="protein sequence ID" value="KAB2348529.1"/>
    <property type="molecule type" value="Genomic_DNA"/>
</dbReference>
<evidence type="ECO:0000313" key="2">
    <source>
        <dbReference type="EMBL" id="KAB2348529.1"/>
    </source>
</evidence>
<sequence>MGIDETDESPGWAAIDAALARVYGDAEPHHWGTILKWSLGGPDPLDGISVYPRDEPVPHWHYVSYGMTELYDKHSENPDESGWGFEFTFRLARQPGETTPPVWAANLLQNLGRYVFNSGNWFESGHHMDVNGPIASDRDDSAIRAIAFILDPELGEIGTPHGSMQFLQIVGLATEEYEAARQWRTESLLEVLAPRIPLYVTDIDRGSLLDDPELAATVAAGIERDGSSAGLLYVTTAHWESGSGVTTLRVGALQATSIAQALRGRLPHGNELILKSEDSMLRFAPGDTFTVAEAEPGVLHIDIPLATLNDFTAALRPQAGSTPVATLPGLVVEVVPTAMRDEYGNETGEVIG</sequence>
<dbReference type="AlphaFoldDB" id="A0A6H9Z056"/>
<dbReference type="SUPFAM" id="SSF103359">
    <property type="entry name" value="Suppressor of Fused, N-terminal domain"/>
    <property type="match status" value="1"/>
</dbReference>
<dbReference type="InterPro" id="IPR007768">
    <property type="entry name" value="Suppressor_of_fused"/>
</dbReference>
<dbReference type="PIRSF" id="PIRSF038192">
    <property type="entry name" value="Txn_reg_BtrU_prd"/>
    <property type="match status" value="1"/>
</dbReference>
<gene>
    <name evidence="2" type="ORF">F8566_17275</name>
</gene>
<name>A0A6H9Z056_9ACTN</name>
<organism evidence="2 3">
    <name type="scientific">Actinomadura rudentiformis</name>
    <dbReference type="NCBI Taxonomy" id="359158"/>
    <lineage>
        <taxon>Bacteria</taxon>
        <taxon>Bacillati</taxon>
        <taxon>Actinomycetota</taxon>
        <taxon>Actinomycetes</taxon>
        <taxon>Streptosporangiales</taxon>
        <taxon>Thermomonosporaceae</taxon>
        <taxon>Actinomadura</taxon>
    </lineage>
</organism>
<accession>A0A6H9Z056</accession>
<evidence type="ECO:0000313" key="3">
    <source>
        <dbReference type="Proteomes" id="UP000468735"/>
    </source>
</evidence>
<dbReference type="PANTHER" id="PTHR10928">
    <property type="entry name" value="SUPPRESSOR OF FUSED"/>
    <property type="match status" value="1"/>
</dbReference>
<dbReference type="InterPro" id="IPR037181">
    <property type="entry name" value="SUFU_N"/>
</dbReference>
<dbReference type="Pfam" id="PF05076">
    <property type="entry name" value="SUFU"/>
    <property type="match status" value="1"/>
</dbReference>
<comment type="caution">
    <text evidence="2">The sequence shown here is derived from an EMBL/GenBank/DDBJ whole genome shotgun (WGS) entry which is preliminary data.</text>
</comment>
<dbReference type="Proteomes" id="UP000468735">
    <property type="component" value="Unassembled WGS sequence"/>
</dbReference>
<reference evidence="2 3" key="1">
    <citation type="submission" date="2019-09" db="EMBL/GenBank/DDBJ databases">
        <title>Actinomadura physcomitrii sp. nov., a novel actinomycete isolated from moss [Physcomitrium sphaericum (Ludw) Fuernr].</title>
        <authorList>
            <person name="Zhuang X."/>
            <person name="Liu C."/>
        </authorList>
    </citation>
    <scope>NUCLEOTIDE SEQUENCE [LARGE SCALE GENOMIC DNA]</scope>
    <source>
        <strain evidence="2 3">HMC1</strain>
    </source>
</reference>
<dbReference type="RefSeq" id="WP_151561257.1">
    <property type="nucleotide sequence ID" value="NZ_WBMT01000007.1"/>
</dbReference>
<dbReference type="OrthoDB" id="9023549at2"/>
<keyword evidence="3" id="KW-1185">Reference proteome</keyword>
<feature type="domain" description="Suppressor of fused-like" evidence="1">
    <location>
        <begin position="41"/>
        <end position="205"/>
    </location>
</feature>
<dbReference type="InterPro" id="IPR017429">
    <property type="entry name" value="Suppressor_of_fused_bac"/>
</dbReference>
<evidence type="ECO:0000259" key="1">
    <source>
        <dbReference type="Pfam" id="PF05076"/>
    </source>
</evidence>
<dbReference type="PANTHER" id="PTHR10928:SF2">
    <property type="entry name" value="SUPPRESSOR OF FUSED HOMOLOG"/>
    <property type="match status" value="1"/>
</dbReference>
<protein>
    <submittedName>
        <fullName evidence="2">Suppressor of fused domain protein</fullName>
    </submittedName>
</protein>
<dbReference type="InterPro" id="IPR020941">
    <property type="entry name" value="SUFU-like_domain"/>
</dbReference>
<dbReference type="GO" id="GO:0005737">
    <property type="term" value="C:cytoplasm"/>
    <property type="evidence" value="ECO:0007669"/>
    <property type="project" value="TreeGrafter"/>
</dbReference>
<proteinExistence type="predicted"/>